<evidence type="ECO:0000256" key="1">
    <source>
        <dbReference type="ARBA" id="ARBA00022737"/>
    </source>
</evidence>
<evidence type="ECO:0000313" key="6">
    <source>
        <dbReference type="Proteomes" id="UP000054217"/>
    </source>
</evidence>
<organism evidence="5 6">
    <name type="scientific">Pisolithus tinctorius Marx 270</name>
    <dbReference type="NCBI Taxonomy" id="870435"/>
    <lineage>
        <taxon>Eukaryota</taxon>
        <taxon>Fungi</taxon>
        <taxon>Dikarya</taxon>
        <taxon>Basidiomycota</taxon>
        <taxon>Agaricomycotina</taxon>
        <taxon>Agaricomycetes</taxon>
        <taxon>Agaricomycetidae</taxon>
        <taxon>Boletales</taxon>
        <taxon>Sclerodermatineae</taxon>
        <taxon>Pisolithaceae</taxon>
        <taxon>Pisolithus</taxon>
    </lineage>
</organism>
<proteinExistence type="inferred from homology"/>
<dbReference type="InterPro" id="IPR039856">
    <property type="entry name" value="EMC2-like"/>
</dbReference>
<dbReference type="HOGENOM" id="CLU_052388_1_2_1"/>
<dbReference type="STRING" id="870435.A0A0C3JQI7"/>
<accession>A0A0C3JQI7</accession>
<name>A0A0C3JQI7_PISTI</name>
<dbReference type="InterPro" id="IPR011990">
    <property type="entry name" value="TPR-like_helical_dom_sf"/>
</dbReference>
<evidence type="ECO:0000256" key="3">
    <source>
        <dbReference type="RuleBase" id="RU367091"/>
    </source>
</evidence>
<dbReference type="PANTHER" id="PTHR12760">
    <property type="entry name" value="TETRATRICOPEPTIDE REPEAT PROTEIN"/>
    <property type="match status" value="1"/>
</dbReference>
<dbReference type="OrthoDB" id="124397at2759"/>
<reference evidence="5 6" key="1">
    <citation type="submission" date="2014-04" db="EMBL/GenBank/DDBJ databases">
        <authorList>
            <consortium name="DOE Joint Genome Institute"/>
            <person name="Kuo A."/>
            <person name="Kohler A."/>
            <person name="Costa M.D."/>
            <person name="Nagy L.G."/>
            <person name="Floudas D."/>
            <person name="Copeland A."/>
            <person name="Barry K.W."/>
            <person name="Cichocki N."/>
            <person name="Veneault-Fourrey C."/>
            <person name="LaButti K."/>
            <person name="Lindquist E.A."/>
            <person name="Lipzen A."/>
            <person name="Lundell T."/>
            <person name="Morin E."/>
            <person name="Murat C."/>
            <person name="Sun H."/>
            <person name="Tunlid A."/>
            <person name="Henrissat B."/>
            <person name="Grigoriev I.V."/>
            <person name="Hibbett D.S."/>
            <person name="Martin F."/>
            <person name="Nordberg H.P."/>
            <person name="Cantor M.N."/>
            <person name="Hua S.X."/>
        </authorList>
    </citation>
    <scope>NUCLEOTIDE SEQUENCE [LARGE SCALE GENOMIC DNA]</scope>
    <source>
        <strain evidence="5 6">Marx 270</strain>
    </source>
</reference>
<dbReference type="GO" id="GO:0072546">
    <property type="term" value="C:EMC complex"/>
    <property type="evidence" value="ECO:0007669"/>
    <property type="project" value="UniProtKB-UniRule"/>
</dbReference>
<dbReference type="Gene3D" id="1.25.40.10">
    <property type="entry name" value="Tetratricopeptide repeat domain"/>
    <property type="match status" value="1"/>
</dbReference>
<sequence>MSVHSALEELARYRARNKRASQEVFEKGTLILQKNGHKKMGDEVWDFLEQLALAAIDVGRLEVADRCLRQLSDKFPQSPRVNCLAGIRLEASEPPETALKYYSDLLEADPTNVAVWKRRISVLRRMGQMEEAISELSQYLDTFYTDIEGWLELADIYACCNQYDYSLQALSHTLLLAPQNPVYALQFAETAYTAGDLPLSLKMFLMVIDMTDGDETECLSESTPLGITVRAWYGVKLCTRRMSRDPQLVTTSASGTSPPRHAAILDELATERLRVAYSSAGKKGDIAQGRGIVFSWVASP</sequence>
<protein>
    <recommendedName>
        <fullName evidence="3">ER membrane protein complex subunit 2</fullName>
    </recommendedName>
</protein>
<comment type="subunit">
    <text evidence="3">Component of the ER membrane protein complex (EMC).</text>
</comment>
<keyword evidence="3" id="KW-0256">Endoplasmic reticulum</keyword>
<dbReference type="SUPFAM" id="SSF48452">
    <property type="entry name" value="TPR-like"/>
    <property type="match status" value="1"/>
</dbReference>
<comment type="subcellular location">
    <subcellularLocation>
        <location evidence="3">Endoplasmic reticulum membrane</location>
        <topology evidence="3">Peripheral membrane protein</topology>
        <orientation evidence="3">Cytoplasmic side</orientation>
    </subcellularLocation>
</comment>
<keyword evidence="1" id="KW-0677">Repeat</keyword>
<dbReference type="FunCoup" id="A0A0C3JQI7">
    <property type="interactions" value="250"/>
</dbReference>
<keyword evidence="2" id="KW-0802">TPR repeat</keyword>
<dbReference type="Proteomes" id="UP000054217">
    <property type="component" value="Unassembled WGS sequence"/>
</dbReference>
<comment type="similarity">
    <text evidence="3">Belongs to the EMC2 family.</text>
</comment>
<keyword evidence="3" id="KW-0472">Membrane</keyword>
<dbReference type="InterPro" id="IPR055217">
    <property type="entry name" value="TPR_EMC2"/>
</dbReference>
<feature type="domain" description="EMC2 TPR-like" evidence="4">
    <location>
        <begin position="90"/>
        <end position="191"/>
    </location>
</feature>
<reference evidence="6" key="2">
    <citation type="submission" date="2015-01" db="EMBL/GenBank/DDBJ databases">
        <title>Evolutionary Origins and Diversification of the Mycorrhizal Mutualists.</title>
        <authorList>
            <consortium name="DOE Joint Genome Institute"/>
            <consortium name="Mycorrhizal Genomics Consortium"/>
            <person name="Kohler A."/>
            <person name="Kuo A."/>
            <person name="Nagy L.G."/>
            <person name="Floudas D."/>
            <person name="Copeland A."/>
            <person name="Barry K.W."/>
            <person name="Cichocki N."/>
            <person name="Veneault-Fourrey C."/>
            <person name="LaButti K."/>
            <person name="Lindquist E.A."/>
            <person name="Lipzen A."/>
            <person name="Lundell T."/>
            <person name="Morin E."/>
            <person name="Murat C."/>
            <person name="Riley R."/>
            <person name="Ohm R."/>
            <person name="Sun H."/>
            <person name="Tunlid A."/>
            <person name="Henrissat B."/>
            <person name="Grigoriev I.V."/>
            <person name="Hibbett D.S."/>
            <person name="Martin F."/>
        </authorList>
    </citation>
    <scope>NUCLEOTIDE SEQUENCE [LARGE SCALE GENOMIC DNA]</scope>
    <source>
        <strain evidence="6">Marx 270</strain>
    </source>
</reference>
<evidence type="ECO:0000256" key="2">
    <source>
        <dbReference type="ARBA" id="ARBA00022803"/>
    </source>
</evidence>
<gene>
    <name evidence="5" type="ORF">M404DRAFT_844805</name>
</gene>
<dbReference type="AlphaFoldDB" id="A0A0C3JQI7"/>
<dbReference type="InParanoid" id="A0A0C3JQI7"/>
<comment type="function">
    <text evidence="3">Part of the endoplasmic reticulum membrane protein complex (EMC) that enables the energy-independent insertion into endoplasmic reticulum membranes of newly synthesized membrane proteins.</text>
</comment>
<dbReference type="Pfam" id="PF22890">
    <property type="entry name" value="TPR_EMC2"/>
    <property type="match status" value="1"/>
</dbReference>
<dbReference type="EMBL" id="KN831950">
    <property type="protein sequence ID" value="KIO11418.1"/>
    <property type="molecule type" value="Genomic_DNA"/>
</dbReference>
<evidence type="ECO:0000313" key="5">
    <source>
        <dbReference type="EMBL" id="KIO11418.1"/>
    </source>
</evidence>
<keyword evidence="6" id="KW-1185">Reference proteome</keyword>
<evidence type="ECO:0000259" key="4">
    <source>
        <dbReference type="Pfam" id="PF22890"/>
    </source>
</evidence>